<feature type="compositionally biased region" description="Basic residues" evidence="1">
    <location>
        <begin position="59"/>
        <end position="69"/>
    </location>
</feature>
<organism evidence="2 3">
    <name type="scientific">Lithospermum erythrorhizon</name>
    <name type="common">Purple gromwell</name>
    <name type="synonym">Lithospermum officinale var. erythrorhizon</name>
    <dbReference type="NCBI Taxonomy" id="34254"/>
    <lineage>
        <taxon>Eukaryota</taxon>
        <taxon>Viridiplantae</taxon>
        <taxon>Streptophyta</taxon>
        <taxon>Embryophyta</taxon>
        <taxon>Tracheophyta</taxon>
        <taxon>Spermatophyta</taxon>
        <taxon>Magnoliopsida</taxon>
        <taxon>eudicotyledons</taxon>
        <taxon>Gunneridae</taxon>
        <taxon>Pentapetalae</taxon>
        <taxon>asterids</taxon>
        <taxon>lamiids</taxon>
        <taxon>Boraginales</taxon>
        <taxon>Boraginaceae</taxon>
        <taxon>Boraginoideae</taxon>
        <taxon>Lithospermeae</taxon>
        <taxon>Lithospermum</taxon>
    </lineage>
</organism>
<evidence type="ECO:0000313" key="2">
    <source>
        <dbReference type="EMBL" id="GAA0158837.1"/>
    </source>
</evidence>
<protein>
    <submittedName>
        <fullName evidence="2">Uncharacterized protein</fullName>
    </submittedName>
</protein>
<dbReference type="AlphaFoldDB" id="A0AAV3Q6Q5"/>
<accession>A0AAV3Q6Q5</accession>
<evidence type="ECO:0000313" key="3">
    <source>
        <dbReference type="Proteomes" id="UP001454036"/>
    </source>
</evidence>
<gene>
    <name evidence="2" type="ORF">LIER_15762</name>
</gene>
<sequence length="104" mass="11960">MHYRCHGIDDTLDDDVHVVFREDAGPKKKSKKMKHKNNANVSEPFLPKKKLSKEERAAKRARKAERRARKAAEAKTTQDIEVKEVVPEETKEVIPPVVQPFVDD</sequence>
<keyword evidence="3" id="KW-1185">Reference proteome</keyword>
<proteinExistence type="predicted"/>
<reference evidence="2 3" key="1">
    <citation type="submission" date="2024-01" db="EMBL/GenBank/DDBJ databases">
        <title>The complete chloroplast genome sequence of Lithospermum erythrorhizon: insights into the phylogenetic relationship among Boraginaceae species and the maternal lineages of purple gromwells.</title>
        <authorList>
            <person name="Okada T."/>
            <person name="Watanabe K."/>
        </authorList>
    </citation>
    <scope>NUCLEOTIDE SEQUENCE [LARGE SCALE GENOMIC DNA]</scope>
</reference>
<feature type="compositionally biased region" description="Basic residues" evidence="1">
    <location>
        <begin position="27"/>
        <end position="37"/>
    </location>
</feature>
<name>A0AAV3Q6Q5_LITER</name>
<feature type="region of interest" description="Disordered" evidence="1">
    <location>
        <begin position="24"/>
        <end position="78"/>
    </location>
</feature>
<evidence type="ECO:0000256" key="1">
    <source>
        <dbReference type="SAM" id="MobiDB-lite"/>
    </source>
</evidence>
<dbReference type="EMBL" id="BAABME010003446">
    <property type="protein sequence ID" value="GAA0158837.1"/>
    <property type="molecule type" value="Genomic_DNA"/>
</dbReference>
<comment type="caution">
    <text evidence="2">The sequence shown here is derived from an EMBL/GenBank/DDBJ whole genome shotgun (WGS) entry which is preliminary data.</text>
</comment>
<dbReference type="Proteomes" id="UP001454036">
    <property type="component" value="Unassembled WGS sequence"/>
</dbReference>